<dbReference type="InterPro" id="IPR041017">
    <property type="entry name" value="Thioredoxin_10"/>
</dbReference>
<dbReference type="InterPro" id="IPR000866">
    <property type="entry name" value="AhpC/TSA"/>
</dbReference>
<dbReference type="eggNOG" id="COG0526">
    <property type="taxonomic scope" value="Bacteria"/>
</dbReference>
<dbReference type="GeneID" id="93172166"/>
<dbReference type="SUPFAM" id="SSF52833">
    <property type="entry name" value="Thioredoxin-like"/>
    <property type="match status" value="1"/>
</dbReference>
<dbReference type="GO" id="GO:0016491">
    <property type="term" value="F:oxidoreductase activity"/>
    <property type="evidence" value="ECO:0007669"/>
    <property type="project" value="InterPro"/>
</dbReference>
<dbReference type="Gene3D" id="3.40.30.10">
    <property type="entry name" value="Glutaredoxin"/>
    <property type="match status" value="1"/>
</dbReference>
<feature type="transmembrane region" description="Helical" evidence="1">
    <location>
        <begin position="161"/>
        <end position="183"/>
    </location>
</feature>
<dbReference type="eggNOG" id="COG0785">
    <property type="taxonomic scope" value="Bacteria"/>
</dbReference>
<dbReference type="STRING" id="395019.BMULJ_06142"/>
<keyword evidence="1" id="KW-0812">Transmembrane</keyword>
<dbReference type="RefSeq" id="WP_012217806.1">
    <property type="nucleotide sequence ID" value="NC_010087.1"/>
</dbReference>
<feature type="transmembrane region" description="Helical" evidence="1">
    <location>
        <begin position="70"/>
        <end position="88"/>
    </location>
</feature>
<dbReference type="Pfam" id="PF00578">
    <property type="entry name" value="AhpC-TSA"/>
    <property type="match status" value="1"/>
</dbReference>
<dbReference type="KEGG" id="bmj:BMULJ_06142"/>
<dbReference type="Proteomes" id="UP000008815">
    <property type="component" value="Chromosome 3"/>
</dbReference>
<dbReference type="PANTHER" id="PTHR42852">
    <property type="entry name" value="THIOL:DISULFIDE INTERCHANGE PROTEIN DSBE"/>
    <property type="match status" value="1"/>
</dbReference>
<dbReference type="PROSITE" id="PS51352">
    <property type="entry name" value="THIOREDOXIN_2"/>
    <property type="match status" value="1"/>
</dbReference>
<evidence type="ECO:0000313" key="4">
    <source>
        <dbReference type="Proteomes" id="UP000008815"/>
    </source>
</evidence>
<feature type="transmembrane region" description="Helical" evidence="1">
    <location>
        <begin position="122"/>
        <end position="149"/>
    </location>
</feature>
<dbReference type="Pfam" id="PF17991">
    <property type="entry name" value="Thioredoxin_10"/>
    <property type="match status" value="1"/>
</dbReference>
<dbReference type="InterPro" id="IPR013766">
    <property type="entry name" value="Thioredoxin_domain"/>
</dbReference>
<feature type="transmembrane region" description="Helical" evidence="1">
    <location>
        <begin position="40"/>
        <end position="64"/>
    </location>
</feature>
<name>A0A0H3KZM9_BURM1</name>
<evidence type="ECO:0000313" key="3">
    <source>
        <dbReference type="EMBL" id="BAG47941.1"/>
    </source>
</evidence>
<gene>
    <name evidence="3" type="ordered locus">BMULJ_06142</name>
</gene>
<protein>
    <submittedName>
        <fullName evidence="3">Cytochrome c biogenesis protein</fullName>
    </submittedName>
</protein>
<proteinExistence type="predicted"/>
<accession>A0A0H3KZM9</accession>
<keyword evidence="1" id="KW-0472">Membrane</keyword>
<keyword evidence="4" id="KW-1185">Reference proteome</keyword>
<feature type="domain" description="Thioredoxin" evidence="2">
    <location>
        <begin position="296"/>
        <end position="447"/>
    </location>
</feature>
<dbReference type="AlphaFoldDB" id="A0A0H3KZM9"/>
<dbReference type="CDD" id="cd03012">
    <property type="entry name" value="TlpA_like_DipZ_like"/>
    <property type="match status" value="1"/>
</dbReference>
<reference evidence="3 4" key="1">
    <citation type="submission" date="2007-04" db="EMBL/GenBank/DDBJ databases">
        <title>Complete genome sequence of Burkholderia multivorans ATCC 17616.</title>
        <authorList>
            <person name="Ohtsubo Y."/>
            <person name="Yamashita A."/>
            <person name="Kurokawa K."/>
            <person name="Takami H."/>
            <person name="Yuhara S."/>
            <person name="Nishiyama E."/>
            <person name="Endo R."/>
            <person name="Miyazaki R."/>
            <person name="Ono A."/>
            <person name="Yano K."/>
            <person name="Ito M."/>
            <person name="Sota M."/>
            <person name="Yuji N."/>
            <person name="Hattori M."/>
            <person name="Tsuda M."/>
        </authorList>
    </citation>
    <scope>NUCLEOTIDE SEQUENCE [LARGE SCALE GENOMIC DNA]</scope>
    <source>
        <strain evidence="4">ATCC 17616 / 249</strain>
    </source>
</reference>
<dbReference type="GO" id="GO:0016209">
    <property type="term" value="F:antioxidant activity"/>
    <property type="evidence" value="ECO:0007669"/>
    <property type="project" value="InterPro"/>
</dbReference>
<evidence type="ECO:0000259" key="2">
    <source>
        <dbReference type="PROSITE" id="PS51352"/>
    </source>
</evidence>
<dbReference type="EMBL" id="AP009387">
    <property type="protein sequence ID" value="BAG47941.1"/>
    <property type="molecule type" value="Genomic_DNA"/>
</dbReference>
<dbReference type="PANTHER" id="PTHR42852:SF13">
    <property type="entry name" value="PROTEIN DIPZ"/>
    <property type="match status" value="1"/>
</dbReference>
<dbReference type="HOGENOM" id="CLU_033708_0_0_4"/>
<dbReference type="InterPro" id="IPR036249">
    <property type="entry name" value="Thioredoxin-like_sf"/>
</dbReference>
<keyword evidence="1" id="KW-1133">Transmembrane helix</keyword>
<sequence>MLLIVLAYLGGVLTILSPCILPVLPFVFARADQPFVRTGLPLLVGMALTFAVVATLAAVGGGWVAQANQAGRWAAIVLLAIFGLSLLMPRVAEHLTRPFVAAGNRLTGLAQRDGRPAGPLSSLLLGVATGLLWAPCAGPILGLVLTGAALHGANVGTTLLLIAYAAGAATSLGIALVIGGKVFAAMKRSLGAGEWIRRGIGAALLAGVGAIALGLDTGALAQLSTIATGGLETRLVDRLGGRAAGMPIAMAAADGASGRMQHDAGTGPAMMAAADTAAADRSAPPAGAMMRAAAPMATPAALPVEGTLPSLDGAVQWLNSPPLTAAALRGKVVLVDFWTYSCINCLRTLPYTNAWARKYARYGLVVIGVHAPEFAFERDIGNVKKAVRDLGIDYPVAIDNRYAIWRAFNNEYWPAHYFVDAQGRIRRHHFGEGEYAESERAIQQLLAEAGHPDALNVPIGLTGGPAQGALAAADSADVRSPETYVGYARAEDFASPGGVVRDAAHRYDAPAHPALNDWGLAGTWQVGAEHATLAAPAGRIVYRFHARDLHLVLGPGANGKPVRFRVTVDGAAPGDAHGTDVDAQGYGTVTGQRLYQLVRQPGAIADRTFSIEFLDAGVDAYAFTFG</sequence>
<organism evidence="3 4">
    <name type="scientific">Burkholderia multivorans (strain ATCC 17616 / 249)</name>
    <dbReference type="NCBI Taxonomy" id="395019"/>
    <lineage>
        <taxon>Bacteria</taxon>
        <taxon>Pseudomonadati</taxon>
        <taxon>Pseudomonadota</taxon>
        <taxon>Betaproteobacteria</taxon>
        <taxon>Burkholderiales</taxon>
        <taxon>Burkholderiaceae</taxon>
        <taxon>Burkholderia</taxon>
        <taxon>Burkholderia cepacia complex</taxon>
    </lineage>
</organism>
<evidence type="ECO:0000256" key="1">
    <source>
        <dbReference type="SAM" id="Phobius"/>
    </source>
</evidence>
<dbReference type="Gene3D" id="2.60.120.260">
    <property type="entry name" value="Galactose-binding domain-like"/>
    <property type="match status" value="1"/>
</dbReference>
<feature type="transmembrane region" description="Helical" evidence="1">
    <location>
        <begin position="6"/>
        <end position="28"/>
    </location>
</feature>
<dbReference type="InterPro" id="IPR050553">
    <property type="entry name" value="Thioredoxin_ResA/DsbE_sf"/>
</dbReference>
<dbReference type="KEGG" id="bmu:Bmul_5356"/>